<organism evidence="11 12">
    <name type="scientific">Pyxicephalus adspersus</name>
    <name type="common">African bullfrog</name>
    <dbReference type="NCBI Taxonomy" id="30357"/>
    <lineage>
        <taxon>Eukaryota</taxon>
        <taxon>Metazoa</taxon>
        <taxon>Chordata</taxon>
        <taxon>Craniata</taxon>
        <taxon>Vertebrata</taxon>
        <taxon>Euteleostomi</taxon>
        <taxon>Amphibia</taxon>
        <taxon>Batrachia</taxon>
        <taxon>Anura</taxon>
        <taxon>Neobatrachia</taxon>
        <taxon>Ranoidea</taxon>
        <taxon>Pyxicephalidae</taxon>
        <taxon>Pyxicephalinae</taxon>
        <taxon>Pyxicephalus</taxon>
    </lineage>
</organism>
<keyword evidence="6" id="KW-0206">Cytoskeleton</keyword>
<dbReference type="SMART" id="SM00320">
    <property type="entry name" value="WD40"/>
    <property type="match status" value="7"/>
</dbReference>
<feature type="coiled-coil region" evidence="10">
    <location>
        <begin position="1227"/>
        <end position="1288"/>
    </location>
</feature>
<feature type="coiled-coil region" evidence="10">
    <location>
        <begin position="1146"/>
        <end position="1191"/>
    </location>
</feature>
<evidence type="ECO:0000256" key="10">
    <source>
        <dbReference type="SAM" id="Coils"/>
    </source>
</evidence>
<dbReference type="SUPFAM" id="SSF69322">
    <property type="entry name" value="Tricorn protease domain 2"/>
    <property type="match status" value="1"/>
</dbReference>
<dbReference type="GO" id="GO:0007288">
    <property type="term" value="P:sperm axoneme assembly"/>
    <property type="evidence" value="ECO:0007669"/>
    <property type="project" value="TreeGrafter"/>
</dbReference>
<dbReference type="InterPro" id="IPR001680">
    <property type="entry name" value="WD40_rpt"/>
</dbReference>
<protein>
    <recommendedName>
        <fullName evidence="9">Cilia- and flagella-associated protein 43</fullName>
    </recommendedName>
</protein>
<evidence type="ECO:0000256" key="7">
    <source>
        <dbReference type="ARBA" id="ARBA00023273"/>
    </source>
</evidence>
<proteinExistence type="inferred from homology"/>
<dbReference type="Gene3D" id="2.130.10.10">
    <property type="entry name" value="YVTN repeat-like/Quinoprotein amine dehydrogenase"/>
    <property type="match status" value="3"/>
</dbReference>
<evidence type="ECO:0000313" key="12">
    <source>
        <dbReference type="Proteomes" id="UP001181693"/>
    </source>
</evidence>
<comment type="subcellular location">
    <subcellularLocation>
        <location evidence="1">Cytoplasm</location>
        <location evidence="1">Cytoskeleton</location>
        <location evidence="1">Cilium axoneme</location>
    </subcellularLocation>
</comment>
<evidence type="ECO:0000256" key="8">
    <source>
        <dbReference type="ARBA" id="ARBA00023605"/>
    </source>
</evidence>
<name>A0AAV3B1F0_PYXAD</name>
<keyword evidence="12" id="KW-1185">Reference proteome</keyword>
<evidence type="ECO:0000256" key="2">
    <source>
        <dbReference type="ARBA" id="ARBA00022490"/>
    </source>
</evidence>
<evidence type="ECO:0000256" key="1">
    <source>
        <dbReference type="ARBA" id="ARBA00004430"/>
    </source>
</evidence>
<keyword evidence="2" id="KW-0963">Cytoplasm</keyword>
<dbReference type="GO" id="GO:0005930">
    <property type="term" value="C:axoneme"/>
    <property type="evidence" value="ECO:0007669"/>
    <property type="project" value="UniProtKB-SubCell"/>
</dbReference>
<comment type="caution">
    <text evidence="11">The sequence shown here is derived from an EMBL/GenBank/DDBJ whole genome shotgun (WGS) entry which is preliminary data.</text>
</comment>
<dbReference type="Pfam" id="PF25828">
    <property type="entry name" value="CC_Cfap43"/>
    <property type="match status" value="2"/>
</dbReference>
<sequence>MDPSSCSLEVRWVQGINQKHVTFVNRNTVCHPCGNFIIFTDTETRKQTLLQCPTGSIGAFAVNMYSEVVAFTDQKFQPNIYVYTFPGLVRRAQLRDGAQLEYSALTFSHSGQYLASYSSVPDHRLTIWNWQEGISLCSKSYYSCSFTSLTFNPVDWHQLCLSSEEFFTVWNIEVCDTEYHLKEKLIKLPNEDGTETAENEYFTTQIDTELSYLGPQMPMPAIAGLLGDEAEVFIPKEQQKPVVKPNTHCWSATSELYVGCKGGQLLSINPETQMVTFLNPMDSQTAGEFPGATVIKGSIDTMALYKDGLYLAGDEGVLWSCSIKGSECKLEECWNAKEPIESISFSSDYKMLSVATSKSSVYIYNHKHSQKPSPILSVYNEGLIGVDYLTNGSKYCMSVGRSGCVQMWSVEDGEKISALNLDTQVTCMACCPSSHYAAIGSSTGHVYFIDGVKIKSPRIVQRKRLYHVPVVHLHFDQKGHFLMTGAADGHIFIVDARPSSGFQVLGYTVVGGDILSLSSLSVMDTQHIKILTLVCPMGENEEEENGTQLELFSLPLQTLANPNEYTDQHGMFKDIMIQRQKYKVEQPLYSAVLGSSGSSVYGYSSYSTLIYKFLLPKDAAGWLSSEKKVRVSQLGPGSLHLSSHHKWLAVAARDGILYLQDCSNFKTFAQVSCHSYYTGGIGSMAFSLDGHTLITTGMGDGTIVCLRWRPPGNSIVNAAQEYGRSLSISLQSTIFEEDEALRKMPAWSLDIENATVQETEDNPLSVEVTEQDDSFTVTSSITLGDPTWLDQKRDEAIKEETKKFSNQKKSIKKGVKELRQRIQAMMRENESLPDVEKLEQQEFNLDAEEQERLQAERMQEVEKVRQEIEMENLAKQYLRDVIKKECWDAMAVKGRSIMSFHTDYEVKNYPLKERTAKELEDIARVLKIKKIESIDLKVRKEIVEVHTRMGSEEDEEVEETLKSQDTTSLIGSLSDQCGGDTSNLYSQLEMHSREEKINQIILLQGIIHNVKTAFNKEFEVICRQKEQEVTRVNERNQRILEIMAELNIQEKVLEPKFTDNEKPERALTVEDSEIRVEKFLTAEQKAKAEQQAKEEEEKYLAAKEDDAKQRALNDMMGGVLEVKKEDILRMEVLLPGFLSKTEAEWNEDEKKQFKEYDKKCKELNEEKDKYRKILEAEMKKIQASIMETTQAFDDVLMRLFEKKVKCEMAIYQEELKISNLLYSILIEEEINTRVAQLNQILDRKRKQKGLGEQKIAIMVESKDFRKGIFQLEWEHKKIRMEMEDLKKKSRDITMLRVTKDIQTVRGFGITLYKH</sequence>
<keyword evidence="5 10" id="KW-0175">Coiled coil</keyword>
<evidence type="ECO:0000256" key="3">
    <source>
        <dbReference type="ARBA" id="ARBA00022574"/>
    </source>
</evidence>
<dbReference type="InterPro" id="IPR015943">
    <property type="entry name" value="WD40/YVTN_repeat-like_dom_sf"/>
</dbReference>
<gene>
    <name evidence="11" type="ORF">GDO54_006819</name>
</gene>
<feature type="coiled-coil region" evidence="10">
    <location>
        <begin position="808"/>
        <end position="867"/>
    </location>
</feature>
<keyword evidence="4" id="KW-0677">Repeat</keyword>
<dbReference type="Proteomes" id="UP001181693">
    <property type="component" value="Unassembled WGS sequence"/>
</dbReference>
<keyword evidence="7" id="KW-0966">Cell projection</keyword>
<accession>A0AAV3B1F0</accession>
<evidence type="ECO:0000256" key="5">
    <source>
        <dbReference type="ARBA" id="ARBA00023054"/>
    </source>
</evidence>
<dbReference type="PANTHER" id="PTHR14885">
    <property type="entry name" value="CILIA- AND FLAGELLA-ASSOCIATED PROTEIN 43-RELATED"/>
    <property type="match status" value="1"/>
</dbReference>
<evidence type="ECO:0000256" key="9">
    <source>
        <dbReference type="ARBA" id="ARBA00023662"/>
    </source>
</evidence>
<dbReference type="PANTHER" id="PTHR14885:SF1">
    <property type="entry name" value="CILIA- AND FLAGELLA-ASSOCIATED PROTEIN 43"/>
    <property type="match status" value="1"/>
</dbReference>
<comment type="similarity">
    <text evidence="8">Belongs to the CFAP43 family.</text>
</comment>
<dbReference type="SUPFAM" id="SSF50978">
    <property type="entry name" value="WD40 repeat-like"/>
    <property type="match status" value="1"/>
</dbReference>
<evidence type="ECO:0000313" key="11">
    <source>
        <dbReference type="EMBL" id="DBA30891.1"/>
    </source>
</evidence>
<dbReference type="EMBL" id="DYDO01000002">
    <property type="protein sequence ID" value="DBA30891.1"/>
    <property type="molecule type" value="Genomic_DNA"/>
</dbReference>
<reference evidence="11" key="1">
    <citation type="thesis" date="2020" institute="ProQuest LLC" country="789 East Eisenhower Parkway, Ann Arbor, MI, USA">
        <title>Comparative Genomics and Chromosome Evolution.</title>
        <authorList>
            <person name="Mudd A.B."/>
        </authorList>
    </citation>
    <scope>NUCLEOTIDE SEQUENCE</scope>
    <source>
        <strain evidence="11">1538</strain>
        <tissue evidence="11">Blood</tissue>
    </source>
</reference>
<dbReference type="InterPro" id="IPR036322">
    <property type="entry name" value="WD40_repeat_dom_sf"/>
</dbReference>
<evidence type="ECO:0000256" key="4">
    <source>
        <dbReference type="ARBA" id="ARBA00022737"/>
    </source>
</evidence>
<keyword evidence="3" id="KW-0853">WD repeat</keyword>
<evidence type="ECO:0000256" key="6">
    <source>
        <dbReference type="ARBA" id="ARBA00023212"/>
    </source>
</evidence>